<evidence type="ECO:0000313" key="3">
    <source>
        <dbReference type="EMBL" id="CAF9932172.1"/>
    </source>
</evidence>
<dbReference type="AlphaFoldDB" id="A0A8H3FW59"/>
<keyword evidence="2" id="KW-0812">Transmembrane</keyword>
<protein>
    <submittedName>
        <fullName evidence="3">Uncharacterized protein</fullName>
    </submittedName>
</protein>
<evidence type="ECO:0000313" key="4">
    <source>
        <dbReference type="Proteomes" id="UP000664521"/>
    </source>
</evidence>
<feature type="transmembrane region" description="Helical" evidence="2">
    <location>
        <begin position="107"/>
        <end position="132"/>
    </location>
</feature>
<reference evidence="3" key="1">
    <citation type="submission" date="2021-03" db="EMBL/GenBank/DDBJ databases">
        <authorList>
            <person name="Tagirdzhanova G."/>
        </authorList>
    </citation>
    <scope>NUCLEOTIDE SEQUENCE</scope>
</reference>
<evidence type="ECO:0000256" key="2">
    <source>
        <dbReference type="SAM" id="Phobius"/>
    </source>
</evidence>
<keyword evidence="2" id="KW-0472">Membrane</keyword>
<feature type="region of interest" description="Disordered" evidence="1">
    <location>
        <begin position="1"/>
        <end position="86"/>
    </location>
</feature>
<keyword evidence="4" id="KW-1185">Reference proteome</keyword>
<feature type="transmembrane region" description="Helical" evidence="2">
    <location>
        <begin position="144"/>
        <end position="163"/>
    </location>
</feature>
<dbReference type="OrthoDB" id="3596604at2759"/>
<sequence>MSYDKYSDEEYNTGIPHDRRSDISALSTEAIPLRTAAKPPAGVNDPKTSHQRNVSSISSPVPSQAYSSYQNTGSPPTAPLFSKKRNHSIRHRDLSQNFSRHNQTVRLFVAALARYLVTLVFVAVLVIALRSYQGSWVFQEQGKLWFNAIMTGLSIAFGVHLATSMKSLAGNIRWYFLAQRFRSLEEANLVLGCDSLSNLLKLVWKARNHRVPSVLVPNILQTFAITWILINIAFQVAVALLGLTYSVNTSQHLSLRKAPVAVPNLAVFSWGNNTNVTLEDQQRYAAHSLGLIGSSMYFGSGQTSSYLGPVTDVGNTSARTITKEDKGWTYRMVDSSTDGKTTIITNRTISSSFDCKFYNVSFLGDGGHSDVIDVEDWPGLFNQIFVGHASPGASNYLTQLDDDCGDRCTRVQVFQAKAEPEIPIAGFFDCNITVARVEGAYAPEHSLPDQQARIAAGAIGFGGASNHSDDTAYQVYPNNAYGANSTQGNPVDMGFFLASFAIQTVASVAAFIPRVNITTGRADSPVEGFGLSVAWHQVIPILASIGGAHLALIIIIVTFASRVVVHDDSALAMARLLKNQVERLGSGGGLKDGRELARELGGMVAYGFREPQDIPGRDIRALTISEDVDLVRPLKFPNGRYA</sequence>
<name>A0A8H3FW59_9LECA</name>
<dbReference type="EMBL" id="CAJPDS010000062">
    <property type="protein sequence ID" value="CAF9932172.1"/>
    <property type="molecule type" value="Genomic_DNA"/>
</dbReference>
<dbReference type="Proteomes" id="UP000664521">
    <property type="component" value="Unassembled WGS sequence"/>
</dbReference>
<feature type="compositionally biased region" description="Polar residues" evidence="1">
    <location>
        <begin position="51"/>
        <end position="75"/>
    </location>
</feature>
<accession>A0A8H3FW59</accession>
<evidence type="ECO:0000256" key="1">
    <source>
        <dbReference type="SAM" id="MobiDB-lite"/>
    </source>
</evidence>
<gene>
    <name evidence="3" type="ORF">HETSPECPRED_008286</name>
</gene>
<organism evidence="3 4">
    <name type="scientific">Heterodermia speciosa</name>
    <dbReference type="NCBI Taxonomy" id="116794"/>
    <lineage>
        <taxon>Eukaryota</taxon>
        <taxon>Fungi</taxon>
        <taxon>Dikarya</taxon>
        <taxon>Ascomycota</taxon>
        <taxon>Pezizomycotina</taxon>
        <taxon>Lecanoromycetes</taxon>
        <taxon>OSLEUM clade</taxon>
        <taxon>Lecanoromycetidae</taxon>
        <taxon>Caliciales</taxon>
        <taxon>Physciaceae</taxon>
        <taxon>Heterodermia</taxon>
    </lineage>
</organism>
<keyword evidence="2" id="KW-1133">Transmembrane helix</keyword>
<proteinExistence type="predicted"/>
<comment type="caution">
    <text evidence="3">The sequence shown here is derived from an EMBL/GenBank/DDBJ whole genome shotgun (WGS) entry which is preliminary data.</text>
</comment>
<feature type="transmembrane region" description="Helical" evidence="2">
    <location>
        <begin position="537"/>
        <end position="565"/>
    </location>
</feature>
<feature type="transmembrane region" description="Helical" evidence="2">
    <location>
        <begin position="224"/>
        <end position="247"/>
    </location>
</feature>